<dbReference type="Pfam" id="PF00501">
    <property type="entry name" value="AMP-binding"/>
    <property type="match status" value="1"/>
</dbReference>
<proteinExistence type="predicted"/>
<protein>
    <submittedName>
        <fullName evidence="3">Acyl--CoA ligase</fullName>
    </submittedName>
</protein>
<dbReference type="SUPFAM" id="SSF56801">
    <property type="entry name" value="Acetyl-CoA synthetase-like"/>
    <property type="match status" value="1"/>
</dbReference>
<dbReference type="InterPro" id="IPR000873">
    <property type="entry name" value="AMP-dep_synth/lig_dom"/>
</dbReference>
<dbReference type="GO" id="GO:0016878">
    <property type="term" value="F:acid-thiol ligase activity"/>
    <property type="evidence" value="ECO:0007669"/>
    <property type="project" value="UniProtKB-ARBA"/>
</dbReference>
<feature type="domain" description="AMP-binding enzyme C-terminal" evidence="2">
    <location>
        <begin position="411"/>
        <end position="479"/>
    </location>
</feature>
<evidence type="ECO:0000259" key="2">
    <source>
        <dbReference type="Pfam" id="PF13193"/>
    </source>
</evidence>
<evidence type="ECO:0000259" key="1">
    <source>
        <dbReference type="Pfam" id="PF00501"/>
    </source>
</evidence>
<name>A0A9X2EFA8_9NOCA</name>
<dbReference type="InterPro" id="IPR050237">
    <property type="entry name" value="ATP-dep_AMP-bd_enzyme"/>
</dbReference>
<dbReference type="Proteomes" id="UP001139157">
    <property type="component" value="Unassembled WGS sequence"/>
</dbReference>
<dbReference type="AlphaFoldDB" id="A0A9X2EFA8"/>
<reference evidence="3" key="1">
    <citation type="submission" date="2022-06" db="EMBL/GenBank/DDBJ databases">
        <title>Novel species in genus nocardia.</title>
        <authorList>
            <person name="Li F."/>
        </authorList>
    </citation>
    <scope>NUCLEOTIDE SEQUENCE</scope>
    <source>
        <strain evidence="3">CDC141</strain>
    </source>
</reference>
<evidence type="ECO:0000313" key="3">
    <source>
        <dbReference type="EMBL" id="MCM6777136.1"/>
    </source>
</evidence>
<dbReference type="EMBL" id="JAMRXG010000013">
    <property type="protein sequence ID" value="MCM6777136.1"/>
    <property type="molecule type" value="Genomic_DNA"/>
</dbReference>
<gene>
    <name evidence="3" type="ORF">NDR86_26970</name>
</gene>
<feature type="domain" description="AMP-dependent synthetase/ligase" evidence="1">
    <location>
        <begin position="11"/>
        <end position="356"/>
    </location>
</feature>
<keyword evidence="4" id="KW-1185">Reference proteome</keyword>
<dbReference type="PANTHER" id="PTHR43767">
    <property type="entry name" value="LONG-CHAIN-FATTY-ACID--COA LIGASE"/>
    <property type="match status" value="1"/>
</dbReference>
<comment type="caution">
    <text evidence="3">The sequence shown here is derived from an EMBL/GenBank/DDBJ whole genome shotgun (WGS) entry which is preliminary data.</text>
</comment>
<dbReference type="Pfam" id="PF13193">
    <property type="entry name" value="AMP-binding_C"/>
    <property type="match status" value="1"/>
</dbReference>
<dbReference type="Gene3D" id="3.30.300.30">
    <property type="match status" value="1"/>
</dbReference>
<keyword evidence="3" id="KW-0436">Ligase</keyword>
<sequence>MNHARLLHELLDERARTSPDAVAVTAAEISLTQAELRQASLRLAGWLTALGVRRGDRVAVRLPSSVLVPAVLYAVSRIGAAFCVLHEQVRAPALEHVLSDLEPVVFLTGDRDVLPHSGTAVHGAGDIARAAAEHPPATDVTPVRGTDPVCLIYTSGSTSRPKAVLTEQRQLMFAVRAIHAEIGYTPADIVFVPLPLAFDYGLYQLFLGALGGAHIHLGAPAEGGAALLRGVERARATVLAATPPIAETLVWLLDRARTRPDALRLITTTGAALSAPTARALRAALPGVRLQIMYGLTECKRVSIMPPDEDLRRPGASGRALPGTEVIVAGPDGAALPIGEIGEFVVRGPHVMAGYWRRAALTEQTFGTAPDGERFLRTGDFGWLDADGYLYVDGRRDDVYKERGHRVSVLEIEAAARAVPEVRSAVVVPPGAGGSAVLVVSGPVVPAALLVRLRALIEPYKVPRECVVLDELPLTPNRKVDRRAVAELVRSRQREFVQP</sequence>
<dbReference type="PANTHER" id="PTHR43767:SF1">
    <property type="entry name" value="NONRIBOSOMAL PEPTIDE SYNTHASE PES1 (EUROFUNG)-RELATED"/>
    <property type="match status" value="1"/>
</dbReference>
<dbReference type="RefSeq" id="WP_251915924.1">
    <property type="nucleotide sequence ID" value="NZ_JAMRXG010000013.1"/>
</dbReference>
<dbReference type="InterPro" id="IPR042099">
    <property type="entry name" value="ANL_N_sf"/>
</dbReference>
<organism evidence="3 4">
    <name type="scientific">Nocardia pulmonis</name>
    <dbReference type="NCBI Taxonomy" id="2951408"/>
    <lineage>
        <taxon>Bacteria</taxon>
        <taxon>Bacillati</taxon>
        <taxon>Actinomycetota</taxon>
        <taxon>Actinomycetes</taxon>
        <taxon>Mycobacteriales</taxon>
        <taxon>Nocardiaceae</taxon>
        <taxon>Nocardia</taxon>
    </lineage>
</organism>
<accession>A0A9X2EFA8</accession>
<dbReference type="PROSITE" id="PS00455">
    <property type="entry name" value="AMP_BINDING"/>
    <property type="match status" value="1"/>
</dbReference>
<dbReference type="InterPro" id="IPR025110">
    <property type="entry name" value="AMP-bd_C"/>
</dbReference>
<dbReference type="InterPro" id="IPR045851">
    <property type="entry name" value="AMP-bd_C_sf"/>
</dbReference>
<evidence type="ECO:0000313" key="4">
    <source>
        <dbReference type="Proteomes" id="UP001139157"/>
    </source>
</evidence>
<dbReference type="InterPro" id="IPR020845">
    <property type="entry name" value="AMP-binding_CS"/>
</dbReference>
<dbReference type="Gene3D" id="3.40.50.12780">
    <property type="entry name" value="N-terminal domain of ligase-like"/>
    <property type="match status" value="1"/>
</dbReference>